<comment type="function">
    <text evidence="11">NDH-1 shuttles electrons from NADH, via FMN and iron-sulfur (Fe-S) centers, to quinones in the respiratory chain. The immediate electron acceptor for the enzyme in this species is believed to be ubiquinone. Couples the redox reaction to proton translocation (for every two electrons transferred, four hydrogen ions are translocated across the cytoplasmic membrane), and thus conserves the redox energy in a proton gradient.</text>
</comment>
<keyword evidence="8 11" id="KW-1133">Transmembrane helix</keyword>
<evidence type="ECO:0000256" key="3">
    <source>
        <dbReference type="ARBA" id="ARBA00022448"/>
    </source>
</evidence>
<evidence type="ECO:0000256" key="11">
    <source>
        <dbReference type="HAMAP-Rule" id="MF_01456"/>
    </source>
</evidence>
<feature type="transmembrane region" description="Helical" evidence="11">
    <location>
        <begin position="6"/>
        <end position="23"/>
    </location>
</feature>
<comment type="subunit">
    <text evidence="11">NDH-1 is composed of 13 different subunits. Subunits NuoA, H, J, K, L, M, N constitute the membrane sector of the complex.</text>
</comment>
<keyword evidence="12" id="KW-0560">Oxidoreductase</keyword>
<keyword evidence="10 11" id="KW-0472">Membrane</keyword>
<evidence type="ECO:0000313" key="12">
    <source>
        <dbReference type="EMBL" id="VFP81407.1"/>
    </source>
</evidence>
<dbReference type="InterPro" id="IPR001133">
    <property type="entry name" value="NADH_UbQ_OxRdtase_chain4L/K"/>
</dbReference>
<keyword evidence="11" id="KW-0520">NAD</keyword>
<dbReference type="NCBIfam" id="NF004319">
    <property type="entry name" value="PRK05715.1-1"/>
    <property type="match status" value="1"/>
</dbReference>
<evidence type="ECO:0000256" key="10">
    <source>
        <dbReference type="ARBA" id="ARBA00023136"/>
    </source>
</evidence>
<evidence type="ECO:0000256" key="5">
    <source>
        <dbReference type="ARBA" id="ARBA00022692"/>
    </source>
</evidence>
<dbReference type="RefSeq" id="WP_154029170.1">
    <property type="nucleotide sequence ID" value="NZ_LR217710.1"/>
</dbReference>
<keyword evidence="9 11" id="KW-0830">Ubiquinone</keyword>
<protein>
    <recommendedName>
        <fullName evidence="11">NADH-quinone oxidoreductase subunit K</fullName>
        <ecNumber evidence="11">7.1.1.-</ecNumber>
    </recommendedName>
    <alternativeName>
        <fullName evidence="11">NADH dehydrogenase I subunit K</fullName>
    </alternativeName>
    <alternativeName>
        <fullName evidence="11">NDH-1 subunit K</fullName>
    </alternativeName>
</protein>
<comment type="subcellular location">
    <subcellularLocation>
        <location evidence="11">Cell membrane</location>
        <topology evidence="11">Multi-pass membrane protein</topology>
    </subcellularLocation>
    <subcellularLocation>
        <location evidence="1">Membrane</location>
        <topology evidence="1">Multi-pass membrane protein</topology>
    </subcellularLocation>
</comment>
<keyword evidence="6 11" id="KW-0874">Quinone</keyword>
<proteinExistence type="inferred from homology"/>
<name>A0A451D6H5_9GAMM</name>
<dbReference type="NCBIfam" id="NF004320">
    <property type="entry name" value="PRK05715.1-2"/>
    <property type="match status" value="1"/>
</dbReference>
<comment type="similarity">
    <text evidence="2 11">Belongs to the complex I subunit 4L family.</text>
</comment>
<dbReference type="Pfam" id="PF00420">
    <property type="entry name" value="Oxidored_q2"/>
    <property type="match status" value="1"/>
</dbReference>
<dbReference type="GO" id="GO:0050136">
    <property type="term" value="F:NADH dehydrogenase (quinone) (non-electrogenic) activity"/>
    <property type="evidence" value="ECO:0007669"/>
    <property type="project" value="UniProtKB-UniRule"/>
</dbReference>
<organism evidence="12 13">
    <name type="scientific">Buchnera aphidicola</name>
    <name type="common">Cinara curvipes</name>
    <dbReference type="NCBI Taxonomy" id="2518975"/>
    <lineage>
        <taxon>Bacteria</taxon>
        <taxon>Pseudomonadati</taxon>
        <taxon>Pseudomonadota</taxon>
        <taxon>Gammaproteobacteria</taxon>
        <taxon>Enterobacterales</taxon>
        <taxon>Erwiniaceae</taxon>
        <taxon>Buchnera</taxon>
    </lineage>
</organism>
<dbReference type="EMBL" id="LR217710">
    <property type="protein sequence ID" value="VFP81407.1"/>
    <property type="molecule type" value="Genomic_DNA"/>
</dbReference>
<dbReference type="GO" id="GO:0048038">
    <property type="term" value="F:quinone binding"/>
    <property type="evidence" value="ECO:0007669"/>
    <property type="project" value="UniProtKB-KW"/>
</dbReference>
<gene>
    <name evidence="11 12" type="primary">nuoK</name>
    <name evidence="12" type="ORF">BUCICURV3402_112</name>
</gene>
<feature type="transmembrane region" description="Helical" evidence="11">
    <location>
        <begin position="30"/>
        <end position="53"/>
    </location>
</feature>
<dbReference type="GO" id="GO:0042773">
    <property type="term" value="P:ATP synthesis coupled electron transport"/>
    <property type="evidence" value="ECO:0007669"/>
    <property type="project" value="InterPro"/>
</dbReference>
<dbReference type="EC" id="7.1.1.-" evidence="11"/>
<dbReference type="GO" id="GO:0030964">
    <property type="term" value="C:NADH dehydrogenase complex"/>
    <property type="evidence" value="ECO:0007669"/>
    <property type="project" value="TreeGrafter"/>
</dbReference>
<evidence type="ECO:0000256" key="4">
    <source>
        <dbReference type="ARBA" id="ARBA00022475"/>
    </source>
</evidence>
<dbReference type="OrthoDB" id="9801357at2"/>
<dbReference type="GO" id="GO:0005886">
    <property type="term" value="C:plasma membrane"/>
    <property type="evidence" value="ECO:0007669"/>
    <property type="project" value="UniProtKB-SubCell"/>
</dbReference>
<evidence type="ECO:0000256" key="7">
    <source>
        <dbReference type="ARBA" id="ARBA00022967"/>
    </source>
</evidence>
<evidence type="ECO:0000256" key="9">
    <source>
        <dbReference type="ARBA" id="ARBA00023075"/>
    </source>
</evidence>
<evidence type="ECO:0000256" key="2">
    <source>
        <dbReference type="ARBA" id="ARBA00010519"/>
    </source>
</evidence>
<comment type="catalytic activity">
    <reaction evidence="11">
        <text>a quinone + NADH + 5 H(+)(in) = a quinol + NAD(+) + 4 H(+)(out)</text>
        <dbReference type="Rhea" id="RHEA:57888"/>
        <dbReference type="ChEBI" id="CHEBI:15378"/>
        <dbReference type="ChEBI" id="CHEBI:24646"/>
        <dbReference type="ChEBI" id="CHEBI:57540"/>
        <dbReference type="ChEBI" id="CHEBI:57945"/>
        <dbReference type="ChEBI" id="CHEBI:132124"/>
    </reaction>
</comment>
<keyword evidence="5 11" id="KW-0812">Transmembrane</keyword>
<keyword evidence="4 11" id="KW-1003">Cell membrane</keyword>
<evidence type="ECO:0000313" key="13">
    <source>
        <dbReference type="Proteomes" id="UP000294344"/>
    </source>
</evidence>
<feature type="transmembrane region" description="Helical" evidence="11">
    <location>
        <begin position="59"/>
        <end position="81"/>
    </location>
</feature>
<dbReference type="Gene3D" id="1.10.287.3510">
    <property type="match status" value="1"/>
</dbReference>
<dbReference type="PANTHER" id="PTHR11434">
    <property type="entry name" value="NADH-UBIQUINONE OXIDOREDUCTASE SUBUNIT ND4L"/>
    <property type="match status" value="1"/>
</dbReference>
<evidence type="ECO:0000256" key="1">
    <source>
        <dbReference type="ARBA" id="ARBA00004141"/>
    </source>
</evidence>
<reference evidence="12 13" key="1">
    <citation type="submission" date="2019-02" db="EMBL/GenBank/DDBJ databases">
        <authorList>
            <person name="Manzano-Marin A."/>
            <person name="Manzano-Marin A."/>
        </authorList>
    </citation>
    <scope>NUCLEOTIDE SEQUENCE [LARGE SCALE GENOMIC DNA]</scope>
    <source>
        <strain evidence="12 13">BuCicurvipes</strain>
    </source>
</reference>
<sequence>MLLLNYGILIPIVLFTVGIFSLLKHKNLIFILISLEILTNSVALAIVLVGHYWNQHDSQIMYILIITVAAIEASIMLAIFLKIYQQYKTLDICKLSETYK</sequence>
<dbReference type="HAMAP" id="MF_01456">
    <property type="entry name" value="NDH1_NuoK"/>
    <property type="match status" value="1"/>
</dbReference>
<dbReference type="Proteomes" id="UP000294344">
    <property type="component" value="Chromosome"/>
</dbReference>
<keyword evidence="3 11" id="KW-0813">Transport</keyword>
<dbReference type="InterPro" id="IPR039428">
    <property type="entry name" value="NUOK/Mnh_C1-like"/>
</dbReference>
<accession>A0A451D6H5</accession>
<keyword evidence="7 11" id="KW-1278">Translocase</keyword>
<dbReference type="PANTHER" id="PTHR11434:SF16">
    <property type="entry name" value="NADH-UBIQUINONE OXIDOREDUCTASE CHAIN 4L"/>
    <property type="match status" value="1"/>
</dbReference>
<evidence type="ECO:0000256" key="8">
    <source>
        <dbReference type="ARBA" id="ARBA00022989"/>
    </source>
</evidence>
<dbReference type="AlphaFoldDB" id="A0A451D6H5"/>
<evidence type="ECO:0000256" key="6">
    <source>
        <dbReference type="ARBA" id="ARBA00022719"/>
    </source>
</evidence>